<evidence type="ECO:0000313" key="3">
    <source>
        <dbReference type="Proteomes" id="UP001291926"/>
    </source>
</evidence>
<keyword evidence="3" id="KW-1185">Reference proteome</keyword>
<sequence length="586" mass="67922">MDQCGLLDLGFRGPKFTWSNTREGMGRIRERIDRTIVNVAWQTMFPDSLVLHLPRTHSDHHPLITLCNGLDQSRSVKPFRFELAWTTSSQCREIIEEVWGRSNYKVMEALNDLPVVLREWNYRSFGNIFVKKRNLLARLNGIQKSLSVRENNNLIALEEELIKEYNEVLAQEELLWFQKSRVKWLEFGDRNTRFYHMTTLCQRRKSKVLALKIDGRLSAWKAKLLSLAGRTTLIQSVTSAIPNHVMQTNWLPSAICDQLDRLNRNFLWSSDDSQRKLHLVGWHKVTKTKREGGLGIRPARKANIALLAKVGWKILNGENSLWGDTFRNKYLSETNILEYKIKGRDSSTWKGVVRSIKEVESCIGWRLGDGKSIPIWKECWMESGPLLPRMEDKIIDEERNLTVSSIIDERGAWAKNGLNTVIPADLWKEICDVPIPLELNQQDKRIWKGTSNGRFSCKSAYKGLLRIDERAENWSWLWKIRCTERIRFFIWTCLHESLATNKLRYDRRIADSNLCPRCNRDAESIAHALRDCSVARQSTIRSELERTRQRPIYLVGESLGASLALAVACQNRELDLILILALGVFF</sequence>
<dbReference type="InterPro" id="IPR026960">
    <property type="entry name" value="RVT-Znf"/>
</dbReference>
<evidence type="ECO:0000259" key="1">
    <source>
        <dbReference type="Pfam" id="PF13966"/>
    </source>
</evidence>
<protein>
    <recommendedName>
        <fullName evidence="1">Reverse transcriptase zinc-binding domain-containing protein</fullName>
    </recommendedName>
</protein>
<gene>
    <name evidence="2" type="ORF">RD792_004850</name>
</gene>
<dbReference type="Gene3D" id="3.60.10.10">
    <property type="entry name" value="Endonuclease/exonuclease/phosphatase"/>
    <property type="match status" value="1"/>
</dbReference>
<dbReference type="EMBL" id="JAYDYQ010001088">
    <property type="protein sequence ID" value="KAK4489056.1"/>
    <property type="molecule type" value="Genomic_DNA"/>
</dbReference>
<dbReference type="InterPro" id="IPR036691">
    <property type="entry name" value="Endo/exonu/phosph_ase_sf"/>
</dbReference>
<dbReference type="Pfam" id="PF13966">
    <property type="entry name" value="zf-RVT"/>
    <property type="match status" value="1"/>
</dbReference>
<dbReference type="PANTHER" id="PTHR33116:SF86">
    <property type="entry name" value="REVERSE TRANSCRIPTASE DOMAIN-CONTAINING PROTEIN"/>
    <property type="match status" value="1"/>
</dbReference>
<dbReference type="Proteomes" id="UP001291926">
    <property type="component" value="Unassembled WGS sequence"/>
</dbReference>
<organism evidence="2 3">
    <name type="scientific">Penstemon davidsonii</name>
    <dbReference type="NCBI Taxonomy" id="160366"/>
    <lineage>
        <taxon>Eukaryota</taxon>
        <taxon>Viridiplantae</taxon>
        <taxon>Streptophyta</taxon>
        <taxon>Embryophyta</taxon>
        <taxon>Tracheophyta</taxon>
        <taxon>Spermatophyta</taxon>
        <taxon>Magnoliopsida</taxon>
        <taxon>eudicotyledons</taxon>
        <taxon>Gunneridae</taxon>
        <taxon>Pentapetalae</taxon>
        <taxon>asterids</taxon>
        <taxon>lamiids</taxon>
        <taxon>Lamiales</taxon>
        <taxon>Plantaginaceae</taxon>
        <taxon>Cheloneae</taxon>
        <taxon>Penstemon</taxon>
    </lineage>
</organism>
<comment type="caution">
    <text evidence="2">The sequence shown here is derived from an EMBL/GenBank/DDBJ whole genome shotgun (WGS) entry which is preliminary data.</text>
</comment>
<dbReference type="PANTHER" id="PTHR33116">
    <property type="entry name" value="REVERSE TRANSCRIPTASE ZINC-BINDING DOMAIN-CONTAINING PROTEIN-RELATED-RELATED"/>
    <property type="match status" value="1"/>
</dbReference>
<accession>A0ABR0DJM1</accession>
<reference evidence="2 3" key="1">
    <citation type="journal article" date="2023" name="bioRxiv">
        <title>Genome report: Whole genome sequence and annotation of Penstemon davidsonii.</title>
        <authorList>
            <person name="Ostevik K.L."/>
            <person name="Alabady M."/>
            <person name="Zhang M."/>
            <person name="Rausher M.D."/>
        </authorList>
    </citation>
    <scope>NUCLEOTIDE SEQUENCE [LARGE SCALE GENOMIC DNA]</scope>
    <source>
        <strain evidence="2">DNT005</strain>
        <tissue evidence="2">Whole leaf</tissue>
    </source>
</reference>
<feature type="domain" description="Reverse transcriptase zinc-binding" evidence="1">
    <location>
        <begin position="455"/>
        <end position="537"/>
    </location>
</feature>
<name>A0ABR0DJM1_9LAMI</name>
<evidence type="ECO:0000313" key="2">
    <source>
        <dbReference type="EMBL" id="KAK4489056.1"/>
    </source>
</evidence>
<proteinExistence type="predicted"/>
<dbReference type="SUPFAM" id="SSF56219">
    <property type="entry name" value="DNase I-like"/>
    <property type="match status" value="1"/>
</dbReference>